<evidence type="ECO:0000313" key="2">
    <source>
        <dbReference type="EMBL" id="HIZ48484.1"/>
    </source>
</evidence>
<comment type="caution">
    <text evidence="2">The sequence shown here is derived from an EMBL/GenBank/DDBJ whole genome shotgun (WGS) entry which is preliminary data.</text>
</comment>
<reference evidence="2" key="1">
    <citation type="journal article" date="2021" name="PeerJ">
        <title>Extensive microbial diversity within the chicken gut microbiome revealed by metagenomics and culture.</title>
        <authorList>
            <person name="Gilroy R."/>
            <person name="Ravi A."/>
            <person name="Getino M."/>
            <person name="Pursley I."/>
            <person name="Horton D.L."/>
            <person name="Alikhan N.F."/>
            <person name="Baker D."/>
            <person name="Gharbi K."/>
            <person name="Hall N."/>
            <person name="Watson M."/>
            <person name="Adriaenssens E.M."/>
            <person name="Foster-Nyarko E."/>
            <person name="Jarju S."/>
            <person name="Secka A."/>
            <person name="Antonio M."/>
            <person name="Oren A."/>
            <person name="Chaudhuri R.R."/>
            <person name="La Ragione R."/>
            <person name="Hildebrand F."/>
            <person name="Pallen M.J."/>
        </authorList>
    </citation>
    <scope>NUCLEOTIDE SEQUENCE</scope>
    <source>
        <strain evidence="2">3436</strain>
    </source>
</reference>
<name>A0A9D2F2N7_9FIRM</name>
<organism evidence="2 3">
    <name type="scientific">Candidatus Gemmiger excrementavium</name>
    <dbReference type="NCBI Taxonomy" id="2838608"/>
    <lineage>
        <taxon>Bacteria</taxon>
        <taxon>Bacillati</taxon>
        <taxon>Bacillota</taxon>
        <taxon>Clostridia</taxon>
        <taxon>Eubacteriales</taxon>
        <taxon>Gemmiger</taxon>
    </lineage>
</organism>
<keyword evidence="1" id="KW-0812">Transmembrane</keyword>
<sequence length="103" mass="11407">MVIASAVFYLCLPLHLWLVAPMPLRRRARAMICGMYSGLPVHEFEIKGHTVDVVRKDGKGIRAGINMKTGDIVVLVPPDMSYHQAALEAVAALEAGKFHRREP</sequence>
<evidence type="ECO:0000256" key="1">
    <source>
        <dbReference type="SAM" id="Phobius"/>
    </source>
</evidence>
<protein>
    <submittedName>
        <fullName evidence="2">Uncharacterized protein</fullName>
    </submittedName>
</protein>
<reference evidence="2" key="2">
    <citation type="submission" date="2021-04" db="EMBL/GenBank/DDBJ databases">
        <authorList>
            <person name="Gilroy R."/>
        </authorList>
    </citation>
    <scope>NUCLEOTIDE SEQUENCE</scope>
    <source>
        <strain evidence="2">3436</strain>
    </source>
</reference>
<accession>A0A9D2F2N7</accession>
<dbReference type="AlphaFoldDB" id="A0A9D2F2N7"/>
<feature type="transmembrane region" description="Helical" evidence="1">
    <location>
        <begin position="6"/>
        <end position="24"/>
    </location>
</feature>
<evidence type="ECO:0000313" key="3">
    <source>
        <dbReference type="Proteomes" id="UP000824031"/>
    </source>
</evidence>
<dbReference type="Proteomes" id="UP000824031">
    <property type="component" value="Unassembled WGS sequence"/>
</dbReference>
<proteinExistence type="predicted"/>
<dbReference type="EMBL" id="DXBO01000109">
    <property type="protein sequence ID" value="HIZ48484.1"/>
    <property type="molecule type" value="Genomic_DNA"/>
</dbReference>
<keyword evidence="1" id="KW-1133">Transmembrane helix</keyword>
<keyword evidence="1" id="KW-0472">Membrane</keyword>
<gene>
    <name evidence="2" type="ORF">H9810_07200</name>
</gene>